<dbReference type="Proteomes" id="UP000016638">
    <property type="component" value="Unassembled WGS sequence"/>
</dbReference>
<dbReference type="STRING" id="1125712.HMPREF1316_0697"/>
<proteinExistence type="predicted"/>
<dbReference type="InterPro" id="IPR012349">
    <property type="entry name" value="Split_barrel_FMN-bd"/>
</dbReference>
<reference evidence="3 4" key="1">
    <citation type="submission" date="2013-08" db="EMBL/GenBank/DDBJ databases">
        <authorList>
            <person name="Durkin A.S."/>
            <person name="Haft D.R."/>
            <person name="McCorrison J."/>
            <person name="Torralba M."/>
            <person name="Gillis M."/>
            <person name="Haft D.H."/>
            <person name="Methe B."/>
            <person name="Sutton G."/>
            <person name="Nelson K.E."/>
        </authorList>
    </citation>
    <scope>NUCLEOTIDE SEQUENCE [LARGE SCALE GENOMIC DNA]</scope>
    <source>
        <strain evidence="3 4">F0195</strain>
    </source>
</reference>
<dbReference type="PATRIC" id="fig|1125712.3.peg.2355"/>
<dbReference type="SUPFAM" id="SSF50475">
    <property type="entry name" value="FMN-binding split barrel"/>
    <property type="match status" value="1"/>
</dbReference>
<keyword evidence="2" id="KW-0285">Flavoprotein</keyword>
<sequence length="102" mass="10939">MADKFERSGLTAARSEHVDAPVIEEFPLTLECEVLEAGESVSGYRVVGRIVNVLADETVLSADGAPDITKVNPLIFDQFHNDYYALGERVAGAWAAGKGLMG</sequence>
<comment type="caution">
    <text evidence="3">The sequence shown here is derived from an EMBL/GenBank/DDBJ whole genome shotgun (WGS) entry which is preliminary data.</text>
</comment>
<evidence type="ECO:0000256" key="1">
    <source>
        <dbReference type="ARBA" id="ARBA00001917"/>
    </source>
</evidence>
<dbReference type="eggNOG" id="COG1853">
    <property type="taxonomic scope" value="Bacteria"/>
</dbReference>
<evidence type="ECO:0000313" key="4">
    <source>
        <dbReference type="Proteomes" id="UP000016638"/>
    </source>
</evidence>
<dbReference type="PANTHER" id="PTHR43567:SF1">
    <property type="entry name" value="FLAVOREDOXIN"/>
    <property type="match status" value="1"/>
</dbReference>
<comment type="cofactor">
    <cofactor evidence="1">
        <name>FMN</name>
        <dbReference type="ChEBI" id="CHEBI:58210"/>
    </cofactor>
</comment>
<dbReference type="PANTHER" id="PTHR43567">
    <property type="entry name" value="FLAVOREDOXIN-RELATED-RELATED"/>
    <property type="match status" value="1"/>
</dbReference>
<dbReference type="InterPro" id="IPR052174">
    <property type="entry name" value="Flavoredoxin"/>
</dbReference>
<dbReference type="AlphaFoldDB" id="U2TJ24"/>
<evidence type="ECO:0000313" key="3">
    <source>
        <dbReference type="EMBL" id="ERL06203.1"/>
    </source>
</evidence>
<accession>U2TJ24</accession>
<dbReference type="EMBL" id="AWEZ01000069">
    <property type="protein sequence ID" value="ERL06203.1"/>
    <property type="molecule type" value="Genomic_DNA"/>
</dbReference>
<name>U2TJ24_9ACTN</name>
<organism evidence="3 4">
    <name type="scientific">Olsenella profusa F0195</name>
    <dbReference type="NCBI Taxonomy" id="1125712"/>
    <lineage>
        <taxon>Bacteria</taxon>
        <taxon>Bacillati</taxon>
        <taxon>Actinomycetota</taxon>
        <taxon>Coriobacteriia</taxon>
        <taxon>Coriobacteriales</taxon>
        <taxon>Atopobiaceae</taxon>
        <taxon>Olsenella</taxon>
    </lineage>
</organism>
<keyword evidence="4" id="KW-1185">Reference proteome</keyword>
<protein>
    <submittedName>
        <fullName evidence="3">Putative flavoredoxin</fullName>
    </submittedName>
</protein>
<evidence type="ECO:0000256" key="2">
    <source>
        <dbReference type="ARBA" id="ARBA00022630"/>
    </source>
</evidence>
<dbReference type="Gene3D" id="2.30.110.10">
    <property type="entry name" value="Electron Transport, Fmn-binding Protein, Chain A"/>
    <property type="match status" value="1"/>
</dbReference>
<gene>
    <name evidence="3" type="ORF">HMPREF1316_0697</name>
</gene>